<keyword evidence="8" id="KW-0238">DNA-binding</keyword>
<proteinExistence type="inferred from homology"/>
<dbReference type="Pfam" id="PF13912">
    <property type="entry name" value="zf-C2H2_6"/>
    <property type="match status" value="1"/>
</dbReference>
<dbReference type="FunFam" id="3.30.160.60:FF:000770">
    <property type="entry name" value="zinc finger protein 16"/>
    <property type="match status" value="1"/>
</dbReference>
<feature type="domain" description="C2H2-type" evidence="13">
    <location>
        <begin position="240"/>
        <end position="267"/>
    </location>
</feature>
<feature type="domain" description="C2H2-type" evidence="13">
    <location>
        <begin position="169"/>
        <end position="196"/>
    </location>
</feature>
<dbReference type="PROSITE" id="PS50157">
    <property type="entry name" value="ZINC_FINGER_C2H2_2"/>
    <property type="match status" value="9"/>
</dbReference>
<sequence length="562" mass="62381">MRRTFSSVVGAEPSSPALTDFVLHKQEECGGLPGAMVSTLAPSPPPPPPPPSLRSPEEAPRTQEKLVRTYCRAAPSVVDRPLTHVPLDDDVTPPGGDLSERLILDNDAMEFSIEIPDSEVQTVTTIPSLRGDDPAAVALLEQECLELDRLDPSSAAQTTDRPAAPAAKNTCDVCHKAFSKRFDLLQHQRKHTGEKPFRCPVCGRCFTQKSNLKRHIESHRVWPGGARETLPSDPAASGGHQCRHCAQTFDGYGAFKSHLRQHDEIKVYRCPQRDCGATCDDQDRFLEHLRRHHAQLEFTCHVCGHVFTSLRLLSDHVAASHGGLADGEETEKPSFFCHRCQSRYSSLSALEYHLQTNSHNFTCKLCSKVFNSERFLRRHLQTHSSTPTFTCKKCGKAFNTQGYLRAHMKTHSDQRQFVCETCNKRFKRRDQLRRHPGDPLARSGLLCPFRAHNGCSRTFSRSDKLNLHVVTHAAARHKCKTCGKLYSRQDAMTKHAKRCVRMVPCATCGKLEEGSRMELVSALTILGSADIGAYGDRVLLEDSVIAAESVDVIMSEAGADGT</sequence>
<dbReference type="AlphaFoldDB" id="A0A6A4UZ89"/>
<evidence type="ECO:0000256" key="9">
    <source>
        <dbReference type="ARBA" id="ARBA00023163"/>
    </source>
</evidence>
<evidence type="ECO:0000256" key="2">
    <source>
        <dbReference type="ARBA" id="ARBA00006991"/>
    </source>
</evidence>
<comment type="subcellular location">
    <subcellularLocation>
        <location evidence="1">Nucleus</location>
    </subcellularLocation>
</comment>
<evidence type="ECO:0000256" key="5">
    <source>
        <dbReference type="ARBA" id="ARBA00022771"/>
    </source>
</evidence>
<evidence type="ECO:0000256" key="1">
    <source>
        <dbReference type="ARBA" id="ARBA00004123"/>
    </source>
</evidence>
<keyword evidence="15" id="KW-1185">Reference proteome</keyword>
<evidence type="ECO:0000256" key="12">
    <source>
        <dbReference type="SAM" id="MobiDB-lite"/>
    </source>
</evidence>
<comment type="similarity">
    <text evidence="2">Belongs to the krueppel C2H2-type zinc-finger protein family.</text>
</comment>
<evidence type="ECO:0000313" key="15">
    <source>
        <dbReference type="Proteomes" id="UP000440578"/>
    </source>
</evidence>
<evidence type="ECO:0000256" key="11">
    <source>
        <dbReference type="PROSITE-ProRule" id="PRU00042"/>
    </source>
</evidence>
<evidence type="ECO:0000313" key="14">
    <source>
        <dbReference type="EMBL" id="KAF0286665.1"/>
    </source>
</evidence>
<gene>
    <name evidence="14" type="primary">ZNF341</name>
    <name evidence="14" type="ORF">FJT64_014862</name>
</gene>
<feature type="domain" description="C2H2-type" evidence="13">
    <location>
        <begin position="445"/>
        <end position="477"/>
    </location>
</feature>
<keyword evidence="3" id="KW-0479">Metal-binding</keyword>
<evidence type="ECO:0000256" key="3">
    <source>
        <dbReference type="ARBA" id="ARBA00022723"/>
    </source>
</evidence>
<dbReference type="Gene3D" id="3.30.160.60">
    <property type="entry name" value="Classic Zinc Finger"/>
    <property type="match status" value="7"/>
</dbReference>
<keyword evidence="10" id="KW-0539">Nucleus</keyword>
<evidence type="ECO:0000256" key="4">
    <source>
        <dbReference type="ARBA" id="ARBA00022737"/>
    </source>
</evidence>
<dbReference type="PANTHER" id="PTHR24384:SF189">
    <property type="entry name" value="C2H2-TYPE DOMAIN-CONTAINING PROTEIN-RELATED"/>
    <property type="match status" value="1"/>
</dbReference>
<feature type="domain" description="C2H2-type" evidence="13">
    <location>
        <begin position="268"/>
        <end position="297"/>
    </location>
</feature>
<feature type="domain" description="C2H2-type" evidence="13">
    <location>
        <begin position="298"/>
        <end position="326"/>
    </location>
</feature>
<dbReference type="Pfam" id="PF00096">
    <property type="entry name" value="zf-C2H2"/>
    <property type="match status" value="6"/>
</dbReference>
<dbReference type="OrthoDB" id="10064525at2759"/>
<keyword evidence="6" id="KW-0862">Zinc</keyword>
<dbReference type="InterPro" id="IPR013087">
    <property type="entry name" value="Znf_C2H2_type"/>
</dbReference>
<comment type="caution">
    <text evidence="14">The sequence shown here is derived from an EMBL/GenBank/DDBJ whole genome shotgun (WGS) entry which is preliminary data.</text>
</comment>
<feature type="domain" description="C2H2-type" evidence="13">
    <location>
        <begin position="389"/>
        <end position="416"/>
    </location>
</feature>
<dbReference type="GO" id="GO:0008270">
    <property type="term" value="F:zinc ion binding"/>
    <property type="evidence" value="ECO:0007669"/>
    <property type="project" value="UniProtKB-KW"/>
</dbReference>
<name>A0A6A4UZ89_AMPAM</name>
<feature type="domain" description="C2H2-type" evidence="13">
    <location>
        <begin position="197"/>
        <end position="219"/>
    </location>
</feature>
<keyword evidence="4" id="KW-0677">Repeat</keyword>
<dbReference type="PANTHER" id="PTHR24384">
    <property type="entry name" value="FINGER PUTATIVE TRANSCRIPTION FACTOR FAMILY-RELATED"/>
    <property type="match status" value="1"/>
</dbReference>
<evidence type="ECO:0000259" key="13">
    <source>
        <dbReference type="PROSITE" id="PS50157"/>
    </source>
</evidence>
<keyword evidence="9" id="KW-0804">Transcription</keyword>
<reference evidence="14 15" key="1">
    <citation type="submission" date="2019-07" db="EMBL/GenBank/DDBJ databases">
        <title>Draft genome assembly of a fouling barnacle, Amphibalanus amphitrite (Darwin, 1854): The first reference genome for Thecostraca.</title>
        <authorList>
            <person name="Kim W."/>
        </authorList>
    </citation>
    <scope>NUCLEOTIDE SEQUENCE [LARGE SCALE GENOMIC DNA]</scope>
    <source>
        <strain evidence="14">SNU_AA5</strain>
        <tissue evidence="14">Soma without cirri and trophi</tissue>
    </source>
</reference>
<evidence type="ECO:0000256" key="7">
    <source>
        <dbReference type="ARBA" id="ARBA00023015"/>
    </source>
</evidence>
<dbReference type="InterPro" id="IPR050752">
    <property type="entry name" value="C2H2-ZF_domain"/>
</dbReference>
<keyword evidence="7" id="KW-0805">Transcription regulation</keyword>
<organism evidence="14 15">
    <name type="scientific">Amphibalanus amphitrite</name>
    <name type="common">Striped barnacle</name>
    <name type="synonym">Balanus amphitrite</name>
    <dbReference type="NCBI Taxonomy" id="1232801"/>
    <lineage>
        <taxon>Eukaryota</taxon>
        <taxon>Metazoa</taxon>
        <taxon>Ecdysozoa</taxon>
        <taxon>Arthropoda</taxon>
        <taxon>Crustacea</taxon>
        <taxon>Multicrustacea</taxon>
        <taxon>Cirripedia</taxon>
        <taxon>Thoracica</taxon>
        <taxon>Thoracicalcarea</taxon>
        <taxon>Balanomorpha</taxon>
        <taxon>Balanoidea</taxon>
        <taxon>Balanidae</taxon>
        <taxon>Amphibalaninae</taxon>
        <taxon>Amphibalanus</taxon>
    </lineage>
</organism>
<evidence type="ECO:0000256" key="8">
    <source>
        <dbReference type="ARBA" id="ARBA00023125"/>
    </source>
</evidence>
<feature type="domain" description="C2H2-type" evidence="13">
    <location>
        <begin position="361"/>
        <end position="388"/>
    </location>
</feature>
<dbReference type="EMBL" id="VIIS01002238">
    <property type="protein sequence ID" value="KAF0286665.1"/>
    <property type="molecule type" value="Genomic_DNA"/>
</dbReference>
<feature type="domain" description="C2H2-type" evidence="13">
    <location>
        <begin position="417"/>
        <end position="435"/>
    </location>
</feature>
<dbReference type="Proteomes" id="UP000440578">
    <property type="component" value="Unassembled WGS sequence"/>
</dbReference>
<dbReference type="SMART" id="SM00355">
    <property type="entry name" value="ZnF_C2H2"/>
    <property type="match status" value="11"/>
</dbReference>
<dbReference type="InterPro" id="IPR036236">
    <property type="entry name" value="Znf_C2H2_sf"/>
</dbReference>
<dbReference type="SUPFAM" id="SSF57667">
    <property type="entry name" value="beta-beta-alpha zinc fingers"/>
    <property type="match status" value="5"/>
</dbReference>
<protein>
    <submittedName>
        <fullName evidence="14">Zinc finger protein 341</fullName>
    </submittedName>
</protein>
<dbReference type="FunFam" id="3.30.160.60:FF:000260">
    <property type="entry name" value="Spalt-like transcription factor 1"/>
    <property type="match status" value="1"/>
</dbReference>
<dbReference type="GO" id="GO:0000978">
    <property type="term" value="F:RNA polymerase II cis-regulatory region sequence-specific DNA binding"/>
    <property type="evidence" value="ECO:0007669"/>
    <property type="project" value="TreeGrafter"/>
</dbReference>
<feature type="region of interest" description="Disordered" evidence="12">
    <location>
        <begin position="32"/>
        <end position="63"/>
    </location>
</feature>
<dbReference type="PROSITE" id="PS00028">
    <property type="entry name" value="ZINC_FINGER_C2H2_1"/>
    <property type="match status" value="7"/>
</dbReference>
<feature type="compositionally biased region" description="Pro residues" evidence="12">
    <location>
        <begin position="42"/>
        <end position="53"/>
    </location>
</feature>
<accession>A0A6A4UZ89</accession>
<evidence type="ECO:0000256" key="10">
    <source>
        <dbReference type="ARBA" id="ARBA00023242"/>
    </source>
</evidence>
<dbReference type="GO" id="GO:0005634">
    <property type="term" value="C:nucleus"/>
    <property type="evidence" value="ECO:0007669"/>
    <property type="project" value="UniProtKB-SubCell"/>
</dbReference>
<dbReference type="GO" id="GO:0000981">
    <property type="term" value="F:DNA-binding transcription factor activity, RNA polymerase II-specific"/>
    <property type="evidence" value="ECO:0007669"/>
    <property type="project" value="TreeGrafter"/>
</dbReference>
<evidence type="ECO:0000256" key="6">
    <source>
        <dbReference type="ARBA" id="ARBA00022833"/>
    </source>
</evidence>
<keyword evidence="5 11" id="KW-0863">Zinc-finger</keyword>